<dbReference type="AlphaFoldDB" id="A0AA39GQP9"/>
<dbReference type="InterPro" id="IPR002190">
    <property type="entry name" value="MHD_dom"/>
</dbReference>
<dbReference type="Gene3D" id="1.10.10.1210">
    <property type="entry name" value="MAGE homology domain, winged helix WH2 motif"/>
    <property type="match status" value="1"/>
</dbReference>
<comment type="caution">
    <text evidence="3">The sequence shown here is derived from an EMBL/GenBank/DDBJ whole genome shotgun (WGS) entry which is preliminary data.</text>
</comment>
<keyword evidence="4" id="KW-1185">Reference proteome</keyword>
<evidence type="ECO:0000313" key="3">
    <source>
        <dbReference type="EMBL" id="KAK0390804.1"/>
    </source>
</evidence>
<dbReference type="EMBL" id="JAPDFR010000001">
    <property type="protein sequence ID" value="KAK0390804.1"/>
    <property type="molecule type" value="Genomic_DNA"/>
</dbReference>
<feature type="compositionally biased region" description="Polar residues" evidence="1">
    <location>
        <begin position="303"/>
        <end position="314"/>
    </location>
</feature>
<dbReference type="InterPro" id="IPR037445">
    <property type="entry name" value="MAGE"/>
</dbReference>
<dbReference type="SMART" id="SM01373">
    <property type="entry name" value="MAGE"/>
    <property type="match status" value="1"/>
</dbReference>
<dbReference type="Pfam" id="PF01454">
    <property type="entry name" value="MAGE"/>
    <property type="match status" value="1"/>
</dbReference>
<feature type="domain" description="MAGE" evidence="2">
    <location>
        <begin position="63"/>
        <end position="262"/>
    </location>
</feature>
<evidence type="ECO:0000256" key="1">
    <source>
        <dbReference type="SAM" id="MobiDB-lite"/>
    </source>
</evidence>
<sequence>MPPPQRRRRALDEDDEEEQERPRQRRNHNRSDDESGNESAEETTMDVDGRGASSADDQLAKKLVRYALSCEYSRTAIRRDGIKERVLGSQGRSFKRIFALAQKQLQTVWGMELRELPVREKMSLHEKRQAMKSNSQPKLGSGAYILSSTLPQEYRSASILRPSKTPSAEDEATYTAFYTMVVSLIYLNAGELHDQKLQRYLVRLNADQNLSSEKTELTLKKMERQGYVIKRVERPPVGQDGEHVVTWHIGPRAKEEIGKDGAIGMIKEVYGEWNPDLNRKLMASLDLKDRQAEDQETGEATGASMSREQTVGDG</sequence>
<evidence type="ECO:0000259" key="2">
    <source>
        <dbReference type="SMART" id="SM01373"/>
    </source>
</evidence>
<name>A0AA39GQP9_SARSR</name>
<evidence type="ECO:0000313" key="4">
    <source>
        <dbReference type="Proteomes" id="UP001175261"/>
    </source>
</evidence>
<dbReference type="Gene3D" id="1.10.10.1200">
    <property type="entry name" value="MAGE homology domain, winged helix WH1 motif"/>
    <property type="match status" value="1"/>
</dbReference>
<dbReference type="InterPro" id="IPR041899">
    <property type="entry name" value="MAGE_WH2"/>
</dbReference>
<feature type="compositionally biased region" description="Acidic residues" evidence="1">
    <location>
        <begin position="34"/>
        <end position="45"/>
    </location>
</feature>
<reference evidence="3" key="1">
    <citation type="submission" date="2022-10" db="EMBL/GenBank/DDBJ databases">
        <title>Determination and structural analysis of whole genome sequence of Sarocladium strictum F4-1.</title>
        <authorList>
            <person name="Hu L."/>
            <person name="Jiang Y."/>
        </authorList>
    </citation>
    <scope>NUCLEOTIDE SEQUENCE</scope>
    <source>
        <strain evidence="3">F4-1</strain>
    </source>
</reference>
<dbReference type="Proteomes" id="UP001175261">
    <property type="component" value="Unassembled WGS sequence"/>
</dbReference>
<dbReference type="GO" id="GO:0005634">
    <property type="term" value="C:nucleus"/>
    <property type="evidence" value="ECO:0007669"/>
    <property type="project" value="TreeGrafter"/>
</dbReference>
<dbReference type="PANTHER" id="PTHR11736">
    <property type="entry name" value="MELANOMA-ASSOCIATED ANTIGEN MAGE ANTIGEN"/>
    <property type="match status" value="1"/>
</dbReference>
<accession>A0AA39GQP9</accession>
<dbReference type="GO" id="GO:0006281">
    <property type="term" value="P:DNA repair"/>
    <property type="evidence" value="ECO:0007669"/>
    <property type="project" value="TreeGrafter"/>
</dbReference>
<protein>
    <recommendedName>
        <fullName evidence="2">MAGE domain-containing protein</fullName>
    </recommendedName>
</protein>
<feature type="region of interest" description="Disordered" evidence="1">
    <location>
        <begin position="288"/>
        <end position="314"/>
    </location>
</feature>
<feature type="region of interest" description="Disordered" evidence="1">
    <location>
        <begin position="1"/>
        <end position="55"/>
    </location>
</feature>
<proteinExistence type="predicted"/>
<dbReference type="PANTHER" id="PTHR11736:SF14">
    <property type="entry name" value="NSE3 HOMOLOG, SMC5-SMC6 COMPLEX COMPONENT"/>
    <property type="match status" value="1"/>
</dbReference>
<gene>
    <name evidence="3" type="ORF">NLU13_0307</name>
</gene>
<organism evidence="3 4">
    <name type="scientific">Sarocladium strictum</name>
    <name type="common">Black bundle disease fungus</name>
    <name type="synonym">Acremonium strictum</name>
    <dbReference type="NCBI Taxonomy" id="5046"/>
    <lineage>
        <taxon>Eukaryota</taxon>
        <taxon>Fungi</taxon>
        <taxon>Dikarya</taxon>
        <taxon>Ascomycota</taxon>
        <taxon>Pezizomycotina</taxon>
        <taxon>Sordariomycetes</taxon>
        <taxon>Hypocreomycetidae</taxon>
        <taxon>Hypocreales</taxon>
        <taxon>Sarocladiaceae</taxon>
        <taxon>Sarocladium</taxon>
    </lineage>
</organism>
<dbReference type="InterPro" id="IPR041898">
    <property type="entry name" value="MAGE_WH1"/>
</dbReference>